<evidence type="ECO:0000313" key="3">
    <source>
        <dbReference type="Proteomes" id="UP000308697"/>
    </source>
</evidence>
<dbReference type="EMBL" id="SUMB01000004">
    <property type="protein sequence ID" value="TJZ54333.1"/>
    <property type="molecule type" value="Genomic_DNA"/>
</dbReference>
<protein>
    <submittedName>
        <fullName evidence="2">Acyl carrier protein</fullName>
    </submittedName>
</protein>
<reference evidence="2 3" key="1">
    <citation type="submission" date="2019-04" db="EMBL/GenBank/DDBJ databases">
        <title>Streptomyces piniterrae sp. nov., a heliquinomycin-producing actinomycete isolated from rhizosphere soil of Pinus yunnanensis.</title>
        <authorList>
            <person name="Zhuang X."/>
            <person name="Zhao J."/>
        </authorList>
    </citation>
    <scope>NUCLEOTIDE SEQUENCE [LARGE SCALE GENOMIC DNA]</scope>
    <source>
        <strain evidence="3">jys28</strain>
    </source>
</reference>
<keyword evidence="3" id="KW-1185">Reference proteome</keyword>
<gene>
    <name evidence="2" type="ORF">FCH28_14360</name>
</gene>
<sequence length="77" mass="8292">MYETLALLLVQEFGIAGDLVHPQAKARDIELDSLSLAELEVMVKERTGMQIDESAVNLDSTLEEIAATFVPAEGASS</sequence>
<accession>A0A4U0NJS0</accession>
<dbReference type="Gene3D" id="1.10.1200.10">
    <property type="entry name" value="ACP-like"/>
    <property type="match status" value="1"/>
</dbReference>
<evidence type="ECO:0000313" key="2">
    <source>
        <dbReference type="EMBL" id="TJZ54333.1"/>
    </source>
</evidence>
<dbReference type="InterPro" id="IPR009081">
    <property type="entry name" value="PP-bd_ACP"/>
</dbReference>
<dbReference type="Proteomes" id="UP000308697">
    <property type="component" value="Unassembled WGS sequence"/>
</dbReference>
<organism evidence="2 3">
    <name type="scientific">Streptomyces piniterrae</name>
    <dbReference type="NCBI Taxonomy" id="2571125"/>
    <lineage>
        <taxon>Bacteria</taxon>
        <taxon>Bacillati</taxon>
        <taxon>Actinomycetota</taxon>
        <taxon>Actinomycetes</taxon>
        <taxon>Kitasatosporales</taxon>
        <taxon>Streptomycetaceae</taxon>
        <taxon>Streptomyces</taxon>
    </lineage>
</organism>
<dbReference type="InterPro" id="IPR036736">
    <property type="entry name" value="ACP-like_sf"/>
</dbReference>
<comment type="caution">
    <text evidence="2">The sequence shown here is derived from an EMBL/GenBank/DDBJ whole genome shotgun (WGS) entry which is preliminary data.</text>
</comment>
<dbReference type="Pfam" id="PF00550">
    <property type="entry name" value="PP-binding"/>
    <property type="match status" value="1"/>
</dbReference>
<evidence type="ECO:0000259" key="1">
    <source>
        <dbReference type="Pfam" id="PF00550"/>
    </source>
</evidence>
<proteinExistence type="predicted"/>
<dbReference type="OrthoDB" id="4284311at2"/>
<name>A0A4U0NJS0_9ACTN</name>
<feature type="domain" description="Carrier" evidence="1">
    <location>
        <begin position="5"/>
        <end position="68"/>
    </location>
</feature>
<dbReference type="RefSeq" id="WP_136740258.1">
    <property type="nucleotide sequence ID" value="NZ_SUMB01000004.1"/>
</dbReference>
<dbReference type="AlphaFoldDB" id="A0A4U0NJS0"/>
<dbReference type="SUPFAM" id="SSF47336">
    <property type="entry name" value="ACP-like"/>
    <property type="match status" value="1"/>
</dbReference>